<evidence type="ECO:0000313" key="5">
    <source>
        <dbReference type="Proteomes" id="UP000095546"/>
    </source>
</evidence>
<dbReference type="Proteomes" id="UP000095546">
    <property type="component" value="Unassembled WGS sequence"/>
</dbReference>
<dbReference type="PANTHER" id="PTHR10491">
    <property type="entry name" value="DTDP-4-DEHYDRORHAMNOSE REDUCTASE"/>
    <property type="match status" value="1"/>
</dbReference>
<reference evidence="4 5" key="1">
    <citation type="submission" date="2015-09" db="EMBL/GenBank/DDBJ databases">
        <authorList>
            <consortium name="Pathogen Informatics"/>
        </authorList>
    </citation>
    <scope>NUCLEOTIDE SEQUENCE [LARGE SCALE GENOMIC DNA]</scope>
    <source>
        <strain evidence="4 5">2789STDY5608828</strain>
    </source>
</reference>
<comment type="function">
    <text evidence="2">Catalyzes the reduction of dTDP-6-deoxy-L-lyxo-4-hexulose to yield dTDP-L-rhamnose.</text>
</comment>
<dbReference type="CDD" id="cd05254">
    <property type="entry name" value="dTDP_HR_like_SDR_e"/>
    <property type="match status" value="1"/>
</dbReference>
<evidence type="ECO:0000256" key="1">
    <source>
        <dbReference type="ARBA" id="ARBA00010944"/>
    </source>
</evidence>
<dbReference type="InterPro" id="IPR005913">
    <property type="entry name" value="dTDP_dehydrorham_reduct"/>
</dbReference>
<accession>A0A173YI68</accession>
<comment type="similarity">
    <text evidence="1 2">Belongs to the dTDP-4-dehydrorhamnose reductase family.</text>
</comment>
<dbReference type="AlphaFoldDB" id="A0A173YI68"/>
<dbReference type="eggNOG" id="COG1091">
    <property type="taxonomic scope" value="Bacteria"/>
</dbReference>
<dbReference type="STRING" id="187979.ERS852385_00950"/>
<dbReference type="InterPro" id="IPR036291">
    <property type="entry name" value="NAD(P)-bd_dom_sf"/>
</dbReference>
<keyword evidence="5" id="KW-1185">Reference proteome</keyword>
<name>A0A173YI68_9FIRM</name>
<dbReference type="SUPFAM" id="SSF51735">
    <property type="entry name" value="NAD(P)-binding Rossmann-fold domains"/>
    <property type="match status" value="1"/>
</dbReference>
<keyword evidence="2" id="KW-0521">NADP</keyword>
<organism evidence="4 5">
    <name type="scientific">Mitsuokella jalaludinii</name>
    <dbReference type="NCBI Taxonomy" id="187979"/>
    <lineage>
        <taxon>Bacteria</taxon>
        <taxon>Bacillati</taxon>
        <taxon>Bacillota</taxon>
        <taxon>Negativicutes</taxon>
        <taxon>Selenomonadales</taxon>
        <taxon>Selenomonadaceae</taxon>
        <taxon>Mitsuokella</taxon>
    </lineage>
</organism>
<dbReference type="EC" id="1.1.1.133" evidence="2"/>
<gene>
    <name evidence="4" type="primary">strL</name>
    <name evidence="4" type="ORF">ERS852385_00950</name>
</gene>
<feature type="domain" description="RmlD-like substrate binding" evidence="3">
    <location>
        <begin position="3"/>
        <end position="281"/>
    </location>
</feature>
<dbReference type="Pfam" id="PF04321">
    <property type="entry name" value="RmlD_sub_bind"/>
    <property type="match status" value="1"/>
</dbReference>
<evidence type="ECO:0000313" key="4">
    <source>
        <dbReference type="EMBL" id="CUN62826.1"/>
    </source>
</evidence>
<protein>
    <recommendedName>
        <fullName evidence="2">dTDP-4-dehydrorhamnose reductase</fullName>
        <ecNumber evidence="2">1.1.1.133</ecNumber>
    </recommendedName>
</protein>
<dbReference type="GO" id="GO:0005829">
    <property type="term" value="C:cytosol"/>
    <property type="evidence" value="ECO:0007669"/>
    <property type="project" value="TreeGrafter"/>
</dbReference>
<sequence length="293" mass="32634">MRMRVLVTGVTGQLGHDCVLELKDRGIEVQGVSSREFPLTDAEAMRRYMAIYKPTCVIHCAAYTAVDRAEDDEAACMAVNAAGTANLAKLCREFRAKMVYISTDYVFPGDGTEPYETDAPKGPTNVYGKSKLMGEEAVSSILRRCFIVRISWVFGINGKNFIRTMLRLGQSHAKLTVVDDQVGSPTYTRDLSVLLADMIQTERYGVYHATNEGFCSWAELAAEVFRQAGMPVVVEPVPSSAYPTRAVRPHNSRMSKRSLTEAGFSLLPRWQDAVGRYLIELESLREQQEARAE</sequence>
<comment type="pathway">
    <text evidence="2">Carbohydrate biosynthesis; dTDP-L-rhamnose biosynthesis.</text>
</comment>
<dbReference type="PANTHER" id="PTHR10491:SF4">
    <property type="entry name" value="METHIONINE ADENOSYLTRANSFERASE 2 SUBUNIT BETA"/>
    <property type="match status" value="1"/>
</dbReference>
<proteinExistence type="inferred from homology"/>
<dbReference type="NCBIfam" id="TIGR01214">
    <property type="entry name" value="rmlD"/>
    <property type="match status" value="1"/>
</dbReference>
<dbReference type="UniPathway" id="UPA00124"/>
<evidence type="ECO:0000259" key="3">
    <source>
        <dbReference type="Pfam" id="PF04321"/>
    </source>
</evidence>
<dbReference type="GO" id="GO:0008831">
    <property type="term" value="F:dTDP-4-dehydrorhamnose reductase activity"/>
    <property type="evidence" value="ECO:0007669"/>
    <property type="project" value="UniProtKB-EC"/>
</dbReference>
<dbReference type="Gene3D" id="3.40.50.720">
    <property type="entry name" value="NAD(P)-binding Rossmann-like Domain"/>
    <property type="match status" value="1"/>
</dbReference>
<dbReference type="EMBL" id="CYYU01000004">
    <property type="protein sequence ID" value="CUN62826.1"/>
    <property type="molecule type" value="Genomic_DNA"/>
</dbReference>
<dbReference type="GO" id="GO:0019305">
    <property type="term" value="P:dTDP-rhamnose biosynthetic process"/>
    <property type="evidence" value="ECO:0007669"/>
    <property type="project" value="UniProtKB-UniPathway"/>
</dbReference>
<dbReference type="Gene3D" id="3.90.25.10">
    <property type="entry name" value="UDP-galactose 4-epimerase, domain 1"/>
    <property type="match status" value="1"/>
</dbReference>
<dbReference type="InterPro" id="IPR029903">
    <property type="entry name" value="RmlD-like-bd"/>
</dbReference>
<evidence type="ECO:0000256" key="2">
    <source>
        <dbReference type="RuleBase" id="RU364082"/>
    </source>
</evidence>
<keyword evidence="2 4" id="KW-0560">Oxidoreductase</keyword>